<reference evidence="2" key="1">
    <citation type="submission" date="2017-02" db="EMBL/GenBank/DDBJ databases">
        <authorList>
            <person name="Varghese N."/>
            <person name="Submissions S."/>
        </authorList>
    </citation>
    <scope>NUCLEOTIDE SEQUENCE [LARGE SCALE GENOMIC DNA]</scope>
    <source>
        <strain evidence="2">DSM 3072</strain>
    </source>
</reference>
<sequence length="209" mass="25026">MEFSSIQDFFCFINKNSEYVILRNWDNIINNISNGEDIDLLVEDKIKFINLVNATPKYKDKLRSNYYVTIGNKKIRLDVRSFGDGYYPFFWEKLFLKNRVFNKDIDAYTLNGDDYYSALLYHSLIQKPDLKVKYLSVLCQLSRKDMSFDQLIEDLRTRLKQNNSYISLPEDHGVYINMELIKDKELPYNFNSFDILVRTFRKILFKLFC</sequence>
<gene>
    <name evidence="1" type="ORF">SAMN02745213_02331</name>
</gene>
<evidence type="ECO:0000313" key="2">
    <source>
        <dbReference type="Proteomes" id="UP000242432"/>
    </source>
</evidence>
<dbReference type="RefSeq" id="WP_078929592.1">
    <property type="nucleotide sequence ID" value="NZ_FUXX01000072.1"/>
</dbReference>
<proteinExistence type="predicted"/>
<dbReference type="AlphaFoldDB" id="A0A1T4W024"/>
<organism evidence="1 2">
    <name type="scientific">Succinivibrio dextrinosolvens DSM 3072</name>
    <dbReference type="NCBI Taxonomy" id="1123324"/>
    <lineage>
        <taxon>Bacteria</taxon>
        <taxon>Pseudomonadati</taxon>
        <taxon>Pseudomonadota</taxon>
        <taxon>Gammaproteobacteria</taxon>
        <taxon>Aeromonadales</taxon>
        <taxon>Succinivibrionaceae</taxon>
        <taxon>Succinivibrio</taxon>
    </lineage>
</organism>
<dbReference type="EMBL" id="FUXX01000072">
    <property type="protein sequence ID" value="SKA70489.1"/>
    <property type="molecule type" value="Genomic_DNA"/>
</dbReference>
<keyword evidence="2" id="KW-1185">Reference proteome</keyword>
<evidence type="ECO:0000313" key="1">
    <source>
        <dbReference type="EMBL" id="SKA70489.1"/>
    </source>
</evidence>
<protein>
    <submittedName>
        <fullName evidence="1">Uncharacterized protein</fullName>
    </submittedName>
</protein>
<accession>A0A1T4W024</accession>
<name>A0A1T4W024_9GAMM</name>
<dbReference type="Proteomes" id="UP000242432">
    <property type="component" value="Unassembled WGS sequence"/>
</dbReference>